<dbReference type="PANTHER" id="PTHR43875">
    <property type="entry name" value="MALTODEXTRIN IMPORT ATP-BINDING PROTEIN MSMX"/>
    <property type="match status" value="1"/>
</dbReference>
<dbReference type="Gene3D" id="3.40.50.300">
    <property type="entry name" value="P-loop containing nucleotide triphosphate hydrolases"/>
    <property type="match status" value="1"/>
</dbReference>
<dbReference type="InterPro" id="IPR003439">
    <property type="entry name" value="ABC_transporter-like_ATP-bd"/>
</dbReference>
<dbReference type="InterPro" id="IPR047641">
    <property type="entry name" value="ABC_transpr_MalK/UgpC-like"/>
</dbReference>
<dbReference type="SUPFAM" id="SSF50331">
    <property type="entry name" value="MOP-like"/>
    <property type="match status" value="1"/>
</dbReference>
<dbReference type="GO" id="GO:0005524">
    <property type="term" value="F:ATP binding"/>
    <property type="evidence" value="ECO:0007669"/>
    <property type="project" value="UniProtKB-KW"/>
</dbReference>
<dbReference type="InterPro" id="IPR027417">
    <property type="entry name" value="P-loop_NTPase"/>
</dbReference>
<dbReference type="GO" id="GO:0016887">
    <property type="term" value="F:ATP hydrolysis activity"/>
    <property type="evidence" value="ECO:0007669"/>
    <property type="project" value="InterPro"/>
</dbReference>
<name>A0AAQ1JXF6_9BURK</name>
<dbReference type="InterPro" id="IPR012340">
    <property type="entry name" value="NA-bd_OB-fold"/>
</dbReference>
<dbReference type="SMART" id="SM00382">
    <property type="entry name" value="AAA"/>
    <property type="match status" value="1"/>
</dbReference>
<dbReference type="GO" id="GO:0055052">
    <property type="term" value="C:ATP-binding cassette (ABC) transporter complex, substrate-binding subunit-containing"/>
    <property type="evidence" value="ECO:0007669"/>
    <property type="project" value="TreeGrafter"/>
</dbReference>
<keyword evidence="3" id="KW-0997">Cell inner membrane</keyword>
<dbReference type="AlphaFoldDB" id="A0AAQ1JXF6"/>
<gene>
    <name evidence="8" type="ORF">SAMN05216550_12156</name>
</gene>
<dbReference type="Pfam" id="PF17912">
    <property type="entry name" value="OB_MalK"/>
    <property type="match status" value="1"/>
</dbReference>
<keyword evidence="1" id="KW-0813">Transport</keyword>
<organism evidence="8 9">
    <name type="scientific">Paraburkholderia tropica</name>
    <dbReference type="NCBI Taxonomy" id="92647"/>
    <lineage>
        <taxon>Bacteria</taxon>
        <taxon>Pseudomonadati</taxon>
        <taxon>Pseudomonadota</taxon>
        <taxon>Betaproteobacteria</taxon>
        <taxon>Burkholderiales</taxon>
        <taxon>Burkholderiaceae</taxon>
        <taxon>Paraburkholderia</taxon>
    </lineage>
</organism>
<dbReference type="InterPro" id="IPR003593">
    <property type="entry name" value="AAA+_ATPase"/>
</dbReference>
<dbReference type="PANTHER" id="PTHR43875:SF3">
    <property type="entry name" value="MALTOSE_MALTODEXTRIN IMPORT ATP-BINDING PROTEIN MALK"/>
    <property type="match status" value="1"/>
</dbReference>
<evidence type="ECO:0000256" key="1">
    <source>
        <dbReference type="ARBA" id="ARBA00022448"/>
    </source>
</evidence>
<dbReference type="GO" id="GO:1990060">
    <property type="term" value="C:maltose transport complex"/>
    <property type="evidence" value="ECO:0007669"/>
    <property type="project" value="TreeGrafter"/>
</dbReference>
<keyword evidence="2" id="KW-1003">Cell membrane</keyword>
<evidence type="ECO:0000256" key="3">
    <source>
        <dbReference type="ARBA" id="ARBA00022519"/>
    </source>
</evidence>
<keyword evidence="6" id="KW-0472">Membrane</keyword>
<comment type="caution">
    <text evidence="8">The sequence shown here is derived from an EMBL/GenBank/DDBJ whole genome shotgun (WGS) entry which is preliminary data.</text>
</comment>
<dbReference type="GO" id="GO:0015423">
    <property type="term" value="F:ABC-type maltose transporter activity"/>
    <property type="evidence" value="ECO:0007669"/>
    <property type="project" value="TreeGrafter"/>
</dbReference>
<dbReference type="InterPro" id="IPR008995">
    <property type="entry name" value="Mo/tungstate-bd_C_term_dom"/>
</dbReference>
<dbReference type="SUPFAM" id="SSF52540">
    <property type="entry name" value="P-loop containing nucleoside triphosphate hydrolases"/>
    <property type="match status" value="1"/>
</dbReference>
<evidence type="ECO:0000256" key="5">
    <source>
        <dbReference type="ARBA" id="ARBA00022840"/>
    </source>
</evidence>
<sequence length="388" mass="41673">MATIQLSNVGKQYGDHAPVIRRVDLEIGHHEFCVFLGPSGCGKSTLLRMIAGLEEVTEGELRIGGRVVNDVPAAQRGAAMVFQSYALFPHMTVFENMAFGLKIAKVPKPEIERRVLDAARSLQLDTLLDRHPKALSGGQRQRVAIGRAIVREPGVFLFDEPLSNLDAALRSHTRVEIARLHQRFDNASVVYVTHDQVEAMTLADRIVLLHAGADMEKYGSVAQSGAPLDLYHHPKSRFVAGFIGSPRMNFIDGTVDAVSEQGVRVAFAGGNDTLLASVDGRGLQRGERVTLGVRPEHQRLDGEGQSISGATVLAERLGEHSYLHADHAAGTLVAKAPGDTPIGVGERLRIRVPADACHLFDAAGLARKRLAVARTHADAGSAAAAALI</sequence>
<dbReference type="EMBL" id="FNZM01000021">
    <property type="protein sequence ID" value="SEK11977.1"/>
    <property type="molecule type" value="Genomic_DNA"/>
</dbReference>
<dbReference type="Proteomes" id="UP000183529">
    <property type="component" value="Unassembled WGS sequence"/>
</dbReference>
<feature type="domain" description="ABC transporter" evidence="7">
    <location>
        <begin position="4"/>
        <end position="243"/>
    </location>
</feature>
<keyword evidence="5 8" id="KW-0067">ATP-binding</keyword>
<evidence type="ECO:0000313" key="8">
    <source>
        <dbReference type="EMBL" id="SEK11977.1"/>
    </source>
</evidence>
<dbReference type="Pfam" id="PF00005">
    <property type="entry name" value="ABC_tran"/>
    <property type="match status" value="1"/>
</dbReference>
<dbReference type="InterPro" id="IPR017871">
    <property type="entry name" value="ABC_transporter-like_CS"/>
</dbReference>
<dbReference type="InterPro" id="IPR040582">
    <property type="entry name" value="OB_MalK-like"/>
</dbReference>
<protein>
    <submittedName>
        <fullName evidence="8">Carbohydrate ABC transporter ATP-binding protein, CUT1 family</fullName>
    </submittedName>
</protein>
<dbReference type="Gene3D" id="2.40.50.140">
    <property type="entry name" value="Nucleic acid-binding proteins"/>
    <property type="match status" value="1"/>
</dbReference>
<keyword evidence="4" id="KW-0547">Nucleotide-binding</keyword>
<accession>A0AAQ1JXF6</accession>
<dbReference type="PROSITE" id="PS00211">
    <property type="entry name" value="ABC_TRANSPORTER_1"/>
    <property type="match status" value="1"/>
</dbReference>
<evidence type="ECO:0000313" key="9">
    <source>
        <dbReference type="Proteomes" id="UP000183529"/>
    </source>
</evidence>
<dbReference type="InterPro" id="IPR015855">
    <property type="entry name" value="ABC_transpr_MalK-like"/>
</dbReference>
<proteinExistence type="predicted"/>
<dbReference type="CDD" id="cd03301">
    <property type="entry name" value="ABC_MalK_N"/>
    <property type="match status" value="1"/>
</dbReference>
<dbReference type="PROSITE" id="PS50893">
    <property type="entry name" value="ABC_TRANSPORTER_2"/>
    <property type="match status" value="1"/>
</dbReference>
<dbReference type="NCBIfam" id="NF008653">
    <property type="entry name" value="PRK11650.1"/>
    <property type="match status" value="1"/>
</dbReference>
<evidence type="ECO:0000259" key="7">
    <source>
        <dbReference type="PROSITE" id="PS50893"/>
    </source>
</evidence>
<reference evidence="8 9" key="1">
    <citation type="submission" date="2016-10" db="EMBL/GenBank/DDBJ databases">
        <authorList>
            <person name="Varghese N."/>
            <person name="Submissions S."/>
        </authorList>
    </citation>
    <scope>NUCLEOTIDE SEQUENCE [LARGE SCALE GENOMIC DNA]</scope>
    <source>
        <strain evidence="8 9">LMG 22274</strain>
    </source>
</reference>
<dbReference type="Gene3D" id="2.40.50.100">
    <property type="match status" value="1"/>
</dbReference>
<dbReference type="FunFam" id="3.40.50.300:FF:000042">
    <property type="entry name" value="Maltose/maltodextrin ABC transporter, ATP-binding protein"/>
    <property type="match status" value="1"/>
</dbReference>
<evidence type="ECO:0000256" key="6">
    <source>
        <dbReference type="ARBA" id="ARBA00023136"/>
    </source>
</evidence>
<evidence type="ECO:0000256" key="4">
    <source>
        <dbReference type="ARBA" id="ARBA00022741"/>
    </source>
</evidence>
<evidence type="ECO:0000256" key="2">
    <source>
        <dbReference type="ARBA" id="ARBA00022475"/>
    </source>
</evidence>
<dbReference type="RefSeq" id="WP_074986837.1">
    <property type="nucleotide sequence ID" value="NZ_CADFGN010000016.1"/>
</dbReference>